<name>A0AAW5LMZ1_MAMSC</name>
<organism evidence="2 3">
    <name type="scientific">Mammaliicoccus sciuri</name>
    <name type="common">Staphylococcus sciuri</name>
    <dbReference type="NCBI Taxonomy" id="1296"/>
    <lineage>
        <taxon>Bacteria</taxon>
        <taxon>Bacillati</taxon>
        <taxon>Bacillota</taxon>
        <taxon>Bacilli</taxon>
        <taxon>Bacillales</taxon>
        <taxon>Staphylococcaceae</taxon>
        <taxon>Mammaliicoccus</taxon>
    </lineage>
</organism>
<evidence type="ECO:0000313" key="3">
    <source>
        <dbReference type="Proteomes" id="UP001204068"/>
    </source>
</evidence>
<protein>
    <submittedName>
        <fullName evidence="2">Uncharacterized protein</fullName>
    </submittedName>
</protein>
<dbReference type="SUPFAM" id="SSF58100">
    <property type="entry name" value="Bacterial hemolysins"/>
    <property type="match status" value="1"/>
</dbReference>
<reference evidence="2" key="1">
    <citation type="submission" date="2022-07" db="EMBL/GenBank/DDBJ databases">
        <title>Bacterial species isolated from the porcine tonsil microbiota.</title>
        <authorList>
            <person name="Oliveira I.M.F."/>
        </authorList>
    </citation>
    <scope>NUCLEOTIDE SEQUENCE</scope>
    <source>
        <strain evidence="2">8QC2O2</strain>
    </source>
</reference>
<feature type="transmembrane region" description="Helical" evidence="1">
    <location>
        <begin position="83"/>
        <end position="101"/>
    </location>
</feature>
<dbReference type="AlphaFoldDB" id="A0AAW5LMZ1"/>
<dbReference type="RefSeq" id="WP_070373117.1">
    <property type="nucleotide sequence ID" value="NZ_CP120194.1"/>
</dbReference>
<evidence type="ECO:0000256" key="1">
    <source>
        <dbReference type="SAM" id="Phobius"/>
    </source>
</evidence>
<sequence length="107" mass="12316">MIDDLSNEELKDPTKLRLVIKDMKRKMDYLKKELKKVDGYITEDEKGLKWIVHDLIDDVETVDKKLNSLLEAQKDTRKTVKNTTLSASITVIVSAIIGFVLKQLGIW</sequence>
<dbReference type="EMBL" id="JANILD010000002">
    <property type="protein sequence ID" value="MCQ9303039.1"/>
    <property type="molecule type" value="Genomic_DNA"/>
</dbReference>
<evidence type="ECO:0000313" key="2">
    <source>
        <dbReference type="EMBL" id="MCQ9303039.1"/>
    </source>
</evidence>
<gene>
    <name evidence="2" type="ORF">NQ032_05310</name>
</gene>
<keyword evidence="1" id="KW-0812">Transmembrane</keyword>
<dbReference type="Proteomes" id="UP001204068">
    <property type="component" value="Unassembled WGS sequence"/>
</dbReference>
<keyword evidence="1" id="KW-1133">Transmembrane helix</keyword>
<accession>A0AAW5LMZ1</accession>
<proteinExistence type="predicted"/>
<keyword evidence="1" id="KW-0472">Membrane</keyword>
<comment type="caution">
    <text evidence="2">The sequence shown here is derived from an EMBL/GenBank/DDBJ whole genome shotgun (WGS) entry which is preliminary data.</text>
</comment>